<dbReference type="SMART" id="SM00365">
    <property type="entry name" value="LRR_SD22"/>
    <property type="match status" value="3"/>
</dbReference>
<accession>A0A6A1VHT0</accession>
<dbReference type="GO" id="GO:0005737">
    <property type="term" value="C:cytoplasm"/>
    <property type="evidence" value="ECO:0007669"/>
    <property type="project" value="UniProtKB-SubCell"/>
</dbReference>
<dbReference type="Proteomes" id="UP000516437">
    <property type="component" value="Chromosome 5"/>
</dbReference>
<dbReference type="AlphaFoldDB" id="A0A6A1VHT0"/>
<evidence type="ECO:0000256" key="1">
    <source>
        <dbReference type="ARBA" id="ARBA00004496"/>
    </source>
</evidence>
<dbReference type="OrthoDB" id="7451790at2759"/>
<dbReference type="Gene3D" id="3.80.10.10">
    <property type="entry name" value="Ribonuclease Inhibitor"/>
    <property type="match status" value="1"/>
</dbReference>
<dbReference type="SUPFAM" id="SSF52058">
    <property type="entry name" value="L domain-like"/>
    <property type="match status" value="1"/>
</dbReference>
<evidence type="ECO:0000256" key="3">
    <source>
        <dbReference type="ARBA" id="ARBA00022614"/>
    </source>
</evidence>
<keyword evidence="6" id="KW-1185">Reference proteome</keyword>
<dbReference type="InterPro" id="IPR025875">
    <property type="entry name" value="Leu-rich_rpt_4"/>
</dbReference>
<dbReference type="PANTHER" id="PTHR15454:SF69">
    <property type="entry name" value="SERINE_THREONINE-PROTEIN KINASE 11-INTERACTING PROTEIN"/>
    <property type="match status" value="1"/>
</dbReference>
<dbReference type="GO" id="GO:0016301">
    <property type="term" value="F:kinase activity"/>
    <property type="evidence" value="ECO:0007669"/>
    <property type="project" value="UniProtKB-KW"/>
</dbReference>
<dbReference type="FunFam" id="3.80.10.10:FF:000502">
    <property type="entry name" value="Predicted protein"/>
    <property type="match status" value="1"/>
</dbReference>
<keyword evidence="3" id="KW-0433">Leucine-rich repeat</keyword>
<keyword evidence="2" id="KW-0963">Cytoplasm</keyword>
<proteinExistence type="predicted"/>
<dbReference type="PANTHER" id="PTHR15454">
    <property type="entry name" value="NISCHARIN RELATED"/>
    <property type="match status" value="1"/>
</dbReference>
<organism evidence="5 6">
    <name type="scientific">Morella rubra</name>
    <name type="common">Chinese bayberry</name>
    <dbReference type="NCBI Taxonomy" id="262757"/>
    <lineage>
        <taxon>Eukaryota</taxon>
        <taxon>Viridiplantae</taxon>
        <taxon>Streptophyta</taxon>
        <taxon>Embryophyta</taxon>
        <taxon>Tracheophyta</taxon>
        <taxon>Spermatophyta</taxon>
        <taxon>Magnoliopsida</taxon>
        <taxon>eudicotyledons</taxon>
        <taxon>Gunneridae</taxon>
        <taxon>Pentapetalae</taxon>
        <taxon>rosids</taxon>
        <taxon>fabids</taxon>
        <taxon>Fagales</taxon>
        <taxon>Myricaceae</taxon>
        <taxon>Morella</taxon>
    </lineage>
</organism>
<name>A0A6A1VHT0_9ROSI</name>
<evidence type="ECO:0000313" key="5">
    <source>
        <dbReference type="EMBL" id="KAB1212223.1"/>
    </source>
</evidence>
<keyword evidence="5" id="KW-0808">Transferase</keyword>
<dbReference type="EMBL" id="RXIC02000023">
    <property type="protein sequence ID" value="KAB1212223.1"/>
    <property type="molecule type" value="Genomic_DNA"/>
</dbReference>
<dbReference type="PROSITE" id="PS51450">
    <property type="entry name" value="LRR"/>
    <property type="match status" value="2"/>
</dbReference>
<reference evidence="5 6" key="1">
    <citation type="journal article" date="2019" name="Plant Biotechnol. J.">
        <title>The red bayberry genome and genetic basis of sex determination.</title>
        <authorList>
            <person name="Jia H.M."/>
            <person name="Jia H.J."/>
            <person name="Cai Q.L."/>
            <person name="Wang Y."/>
            <person name="Zhao H.B."/>
            <person name="Yang W.F."/>
            <person name="Wang G.Y."/>
            <person name="Li Y.H."/>
            <person name="Zhan D.L."/>
            <person name="Shen Y.T."/>
            <person name="Niu Q.F."/>
            <person name="Chang L."/>
            <person name="Qiu J."/>
            <person name="Zhao L."/>
            <person name="Xie H.B."/>
            <person name="Fu W.Y."/>
            <person name="Jin J."/>
            <person name="Li X.W."/>
            <person name="Jiao Y."/>
            <person name="Zhou C.C."/>
            <person name="Tu T."/>
            <person name="Chai C.Y."/>
            <person name="Gao J.L."/>
            <person name="Fan L.J."/>
            <person name="van de Weg E."/>
            <person name="Wang J.Y."/>
            <person name="Gao Z.S."/>
        </authorList>
    </citation>
    <scope>NUCLEOTIDE SEQUENCE [LARGE SCALE GENOMIC DNA]</scope>
    <source>
        <tissue evidence="5">Leaves</tissue>
    </source>
</reference>
<gene>
    <name evidence="5" type="ORF">CJ030_MR5G024991</name>
</gene>
<comment type="caution">
    <text evidence="5">The sequence shown here is derived from an EMBL/GenBank/DDBJ whole genome shotgun (WGS) entry which is preliminary data.</text>
</comment>
<evidence type="ECO:0000256" key="4">
    <source>
        <dbReference type="ARBA" id="ARBA00022737"/>
    </source>
</evidence>
<keyword evidence="5" id="KW-0418">Kinase</keyword>
<evidence type="ECO:0000313" key="6">
    <source>
        <dbReference type="Proteomes" id="UP000516437"/>
    </source>
</evidence>
<comment type="subcellular location">
    <subcellularLocation>
        <location evidence="1">Cytoplasm</location>
    </subcellularLocation>
</comment>
<sequence length="1132" mass="127727">MAIVTGDRYLEKLVKFIDGHAGVLLDGATVLKLNPAGLHYVQSRLEALNELESLLAGAPVDYLRSYVSDLGDHRALEHLRRILRLLPSLKVVSALPPPSRDPTPLSLRPFGRLRVLELRGCDLSTSAARGLLELRYTLEKIICHNSTDALRHIFASRIAEVKDSPQWNRLSFSSCACNGMVLMDESLQLLPAVETLDLSRNKFAKVDNLRKCTKLKHLDLGFNQLRSIAYFTEVSCPIVKLVLRNNALTTLHGIENLKSLEGLDVSYNIISNFLEIEFLACLPSLRSLWLEGNPLCCARWYRAQVFSYFTYPEKLNLDDRHVSTKEFWKRQIIIASRQKRPATFGFYSPAKDEAKEEGSINQKRRKVSRLASIQNEEESTCSDQESVSCDIDIQSRDETVTCDEEAEVVDLMNRVELMKKERSVLWLREFREWMDHASENFVEGTKSIGETLHDEKENYVKRKSSKRNLGESSRYISDSVQASGDESSTNILDSDNSFADISTGLPVNPYFSEVGFLGKSSAVSLADIVRINKKQEHVKSYSQDRVDTFSMQAKSSQPVIYAIQGCHRVVDNVMIPRLSAIDDVSQSPSSCACPGSPPHYQEDILHRRHNLVEEILQLSAESYSVASSDSNTSCSDDDFSESVPEIDKSLNEKYPRSVEGHLSSIELESKDFDQRSESSHVRQNGISYWCSYKMSSMQKLRTLEQFQQSQRNDCPPAAAAHDDEISSLVTQDVDYLEKRKTKRNLKKRVISLVGDNNVVCTTESSLNSCGNIDTHGADIENEQVKQFLCPGEIQEVIAKGEMQANTIVAPLIDDAHTFSGYRCSSPRSEEFIEHYFNTNVADSSIHETCQCYLFCWVLEPDSKYRERYREVALVLSSEIKLYVLLIGISSDGSGTAVRLLGCHKVEDVRDVSVGLGLQVVRLYIDRGFEYVFITRSIEKSRELLRNLKVEDSCLANDPPLLSLEQVQVELFEKQICGGSKVSIFQYSMVLFWRNNNGAEEKWLSRSLFVIGRRLLLCVEDLVQFSSLSMDSSLPPYFLLDSCCSIDDISEMVIEAREAWCVILALKCATSEFRPSAEADKDVVAISDEKRASVSVTWKIKWFCEESLFNFVALLKAIHAGLSMSPLLVRCIS</sequence>
<evidence type="ECO:0000256" key="2">
    <source>
        <dbReference type="ARBA" id="ARBA00022490"/>
    </source>
</evidence>
<protein>
    <submittedName>
        <fullName evidence="5">Serine/threonine-protein kinase 11-interacting protein</fullName>
    </submittedName>
</protein>
<dbReference type="Pfam" id="PF12799">
    <property type="entry name" value="LRR_4"/>
    <property type="match status" value="1"/>
</dbReference>
<dbReference type="InterPro" id="IPR001611">
    <property type="entry name" value="Leu-rich_rpt"/>
</dbReference>
<dbReference type="InterPro" id="IPR032675">
    <property type="entry name" value="LRR_dom_sf"/>
</dbReference>
<keyword evidence="4" id="KW-0677">Repeat</keyword>
<dbReference type="FunFam" id="3.80.10.10:FF:000801">
    <property type="entry name" value="Outer arm dynein light chain 1"/>
    <property type="match status" value="1"/>
</dbReference>